<organism evidence="1 2">
    <name type="scientific">Streptomyces alanosinicus</name>
    <dbReference type="NCBI Taxonomy" id="68171"/>
    <lineage>
        <taxon>Bacteria</taxon>
        <taxon>Bacillati</taxon>
        <taxon>Actinomycetota</taxon>
        <taxon>Actinomycetes</taxon>
        <taxon>Kitasatosporales</taxon>
        <taxon>Streptomycetaceae</taxon>
        <taxon>Streptomyces</taxon>
    </lineage>
</organism>
<dbReference type="SUPFAM" id="SSF53474">
    <property type="entry name" value="alpha/beta-Hydrolases"/>
    <property type="match status" value="1"/>
</dbReference>
<dbReference type="Proteomes" id="UP000655443">
    <property type="component" value="Unassembled WGS sequence"/>
</dbReference>
<dbReference type="InterPro" id="IPR029058">
    <property type="entry name" value="AB_hydrolase_fold"/>
</dbReference>
<dbReference type="AlphaFoldDB" id="A0A918YLN3"/>
<name>A0A918YLN3_9ACTN</name>
<gene>
    <name evidence="1" type="ORF">GCM10010339_56750</name>
</gene>
<accession>A0A918YLN3</accession>
<proteinExistence type="predicted"/>
<comment type="caution">
    <text evidence="1">The sequence shown here is derived from an EMBL/GenBank/DDBJ whole genome shotgun (WGS) entry which is preliminary data.</text>
</comment>
<sequence length="100" mass="11388">MSIGQTLRAYGEMKARPGTARAREGQRLIIGPWSHDLSGFLGYFPNRDFGVTAGTDAAALAEPHLAFFDRWLKGRRDALDGRRPVRLFVMRVDRWRDEPD</sequence>
<evidence type="ECO:0000313" key="1">
    <source>
        <dbReference type="EMBL" id="GHE08420.1"/>
    </source>
</evidence>
<dbReference type="Gene3D" id="3.40.50.1820">
    <property type="entry name" value="alpha/beta hydrolase"/>
    <property type="match status" value="1"/>
</dbReference>
<dbReference type="EMBL" id="BMVG01000016">
    <property type="protein sequence ID" value="GHE08420.1"/>
    <property type="molecule type" value="Genomic_DNA"/>
</dbReference>
<keyword evidence="2" id="KW-1185">Reference proteome</keyword>
<reference evidence="1" key="1">
    <citation type="journal article" date="2014" name="Int. J. Syst. Evol. Microbiol.">
        <title>Complete genome sequence of Corynebacterium casei LMG S-19264T (=DSM 44701T), isolated from a smear-ripened cheese.</title>
        <authorList>
            <consortium name="US DOE Joint Genome Institute (JGI-PGF)"/>
            <person name="Walter F."/>
            <person name="Albersmeier A."/>
            <person name="Kalinowski J."/>
            <person name="Ruckert C."/>
        </authorList>
    </citation>
    <scope>NUCLEOTIDE SEQUENCE</scope>
    <source>
        <strain evidence="1">JCM 4714</strain>
    </source>
</reference>
<evidence type="ECO:0000313" key="2">
    <source>
        <dbReference type="Proteomes" id="UP000655443"/>
    </source>
</evidence>
<reference evidence="1" key="2">
    <citation type="submission" date="2020-09" db="EMBL/GenBank/DDBJ databases">
        <authorList>
            <person name="Sun Q."/>
            <person name="Ohkuma M."/>
        </authorList>
    </citation>
    <scope>NUCLEOTIDE SEQUENCE</scope>
    <source>
        <strain evidence="1">JCM 4714</strain>
    </source>
</reference>
<protein>
    <submittedName>
        <fullName evidence="1">Uncharacterized protein</fullName>
    </submittedName>
</protein>